<proteinExistence type="predicted"/>
<dbReference type="EMBL" id="CP047182">
    <property type="protein sequence ID" value="QHC65073.1"/>
    <property type="molecule type" value="Genomic_DNA"/>
</dbReference>
<evidence type="ECO:0000313" key="2">
    <source>
        <dbReference type="Proteomes" id="UP000464597"/>
    </source>
</evidence>
<name>A0ABX6H5Y0_9MICO</name>
<reference evidence="2" key="1">
    <citation type="submission" date="2019-12" db="EMBL/GenBank/DDBJ databases">
        <title>Complete and draft genome sequences of new strains and members of some known species of the genus Rathayibacter isolated from plants.</title>
        <authorList>
            <person name="Tarlachkov S.V."/>
            <person name="Starodumova I.P."/>
            <person name="Dorofeeva L.V."/>
            <person name="Prisyazhnaya N.V."/>
            <person name="Leyn S."/>
            <person name="Zlamal J."/>
            <person name="Elan M."/>
            <person name="Osterman A.L."/>
            <person name="Nadler S."/>
            <person name="Subbotin S.A."/>
            <person name="Evtushenko L.I."/>
        </authorList>
    </citation>
    <scope>NUCLEOTIDE SEQUENCE [LARGE SCALE GENOMIC DNA]</scope>
    <source>
        <strain evidence="2">VKM Ac-2802</strain>
        <plasmid evidence="2">unnamed2</plasmid>
    </source>
</reference>
<dbReference type="Proteomes" id="UP000464597">
    <property type="component" value="Plasmid unnamed2"/>
</dbReference>
<gene>
    <name evidence="1" type="ORF">GSU69_19665</name>
</gene>
<accession>A0ABX6H5Y0</accession>
<keyword evidence="1" id="KW-0614">Plasmid</keyword>
<protein>
    <submittedName>
        <fullName evidence="1">Uncharacterized protein</fullName>
    </submittedName>
</protein>
<dbReference type="RefSeq" id="WP_159424233.1">
    <property type="nucleotide sequence ID" value="NZ_CP047182.1"/>
</dbReference>
<organism evidence="1 2">
    <name type="scientific">Rathayibacter festucae</name>
    <dbReference type="NCBI Taxonomy" id="110937"/>
    <lineage>
        <taxon>Bacteria</taxon>
        <taxon>Bacillati</taxon>
        <taxon>Actinomycetota</taxon>
        <taxon>Actinomycetes</taxon>
        <taxon>Micrococcales</taxon>
        <taxon>Microbacteriaceae</taxon>
        <taxon>Rathayibacter</taxon>
    </lineage>
</organism>
<sequence>MHAEWDESYFDAQREDPSIYWVCFWTGDDVEQAARHDPQRITGAESVAEALEWVHAVKEERRFELFVETTDHAESRAHGWTDRRKLIRLAGDFTPGAQRSPSRFTHKSEV</sequence>
<evidence type="ECO:0000313" key="1">
    <source>
        <dbReference type="EMBL" id="QHC65073.1"/>
    </source>
</evidence>
<geneLocation type="plasmid" evidence="1 2">
    <name>unnamed2</name>
</geneLocation>
<keyword evidence="2" id="KW-1185">Reference proteome</keyword>